<name>A0A328UE24_9FIRM</name>
<evidence type="ECO:0008006" key="3">
    <source>
        <dbReference type="Google" id="ProtNLM"/>
    </source>
</evidence>
<dbReference type="EMBL" id="QLYR01000010">
    <property type="protein sequence ID" value="RAQ22683.1"/>
    <property type="molecule type" value="Genomic_DNA"/>
</dbReference>
<protein>
    <recommendedName>
        <fullName evidence="3">DUF2383 domain-containing protein</fullName>
    </recommendedName>
</protein>
<dbReference type="InterPro" id="IPR012347">
    <property type="entry name" value="Ferritin-like"/>
</dbReference>
<proteinExistence type="predicted"/>
<sequence>MINDVELLQDICESSEMGRDSIMHVIKLTDDPGFRKTLETQLTEFANMYDTADKMLQERGSRPSSIGPVAKAASYVTATMKTLKENTPSCIAEMMIQGSTMGITKLTRQLNEYDGSDDSAARLAQKQLKTEQANIDEMKKFL</sequence>
<comment type="caution">
    <text evidence="1">The sequence shown here is derived from an EMBL/GenBank/DDBJ whole genome shotgun (WGS) entry which is preliminary data.</text>
</comment>
<dbReference type="RefSeq" id="WP_112333424.1">
    <property type="nucleotide sequence ID" value="NZ_QLYR01000010.1"/>
</dbReference>
<evidence type="ECO:0000313" key="1">
    <source>
        <dbReference type="EMBL" id="RAQ22683.1"/>
    </source>
</evidence>
<gene>
    <name evidence="1" type="ORF">DPQ25_12025</name>
</gene>
<keyword evidence="2" id="KW-1185">Reference proteome</keyword>
<organism evidence="1 2">
    <name type="scientific">Hydrogeniiclostridium mannosilyticum</name>
    <dbReference type="NCBI Taxonomy" id="2764322"/>
    <lineage>
        <taxon>Bacteria</taxon>
        <taxon>Bacillati</taxon>
        <taxon>Bacillota</taxon>
        <taxon>Clostridia</taxon>
        <taxon>Eubacteriales</taxon>
        <taxon>Acutalibacteraceae</taxon>
        <taxon>Hydrogeniiclostridium</taxon>
    </lineage>
</organism>
<dbReference type="Gene3D" id="1.20.1260.10">
    <property type="match status" value="1"/>
</dbReference>
<reference evidence="1 2" key="1">
    <citation type="submission" date="2018-06" db="EMBL/GenBank/DDBJ databases">
        <title>Noncontiguous genome sequence of Ruminococcaceae bacterium ASD2818.</title>
        <authorList>
            <person name="Chaplin A.V."/>
            <person name="Sokolova S.R."/>
            <person name="Kochetkova T.O."/>
            <person name="Goltsov A.Y."/>
            <person name="Trofimov D.Y."/>
            <person name="Efimov B.A."/>
        </authorList>
    </citation>
    <scope>NUCLEOTIDE SEQUENCE [LARGE SCALE GENOMIC DNA]</scope>
    <source>
        <strain evidence="1 2">ASD2818</strain>
    </source>
</reference>
<dbReference type="Proteomes" id="UP000249377">
    <property type="component" value="Unassembled WGS sequence"/>
</dbReference>
<accession>A0A328UE24</accession>
<evidence type="ECO:0000313" key="2">
    <source>
        <dbReference type="Proteomes" id="UP000249377"/>
    </source>
</evidence>
<dbReference type="AlphaFoldDB" id="A0A328UE24"/>